<dbReference type="RefSeq" id="WP_029622336.1">
    <property type="nucleotide sequence ID" value="NZ_JAWXXV010000001.1"/>
</dbReference>
<dbReference type="PANTHER" id="PTHR12901">
    <property type="entry name" value="SPERM PROTEIN HOMOLOG"/>
    <property type="match status" value="1"/>
</dbReference>
<evidence type="ECO:0000256" key="2">
    <source>
        <dbReference type="SAM" id="MobiDB-lite"/>
    </source>
</evidence>
<dbReference type="InterPro" id="IPR023393">
    <property type="entry name" value="START-like_dom_sf"/>
</dbReference>
<accession>A0ABU4PNZ7</accession>
<dbReference type="CDD" id="cd07813">
    <property type="entry name" value="COQ10p_like"/>
    <property type="match status" value="1"/>
</dbReference>
<protein>
    <submittedName>
        <fullName evidence="4">Type II toxin-antitoxin system RatA family toxin</fullName>
    </submittedName>
</protein>
<evidence type="ECO:0000256" key="1">
    <source>
        <dbReference type="ARBA" id="ARBA00008918"/>
    </source>
</evidence>
<reference evidence="4 5" key="1">
    <citation type="submission" date="2023-11" db="EMBL/GenBank/DDBJ databases">
        <title>MicrobeMod: A computational toolkit for identifying prokaryotic methylation and restriction-modification with nanopore sequencing.</title>
        <authorList>
            <person name="Crits-Christoph A."/>
            <person name="Kang S.C."/>
            <person name="Lee H."/>
            <person name="Ostrov N."/>
        </authorList>
    </citation>
    <scope>NUCLEOTIDE SEQUENCE [LARGE SCALE GENOMIC DNA]</scope>
    <source>
        <strain evidence="4 5">ATCC 14820</strain>
    </source>
</reference>
<name>A0ABU4PNZ7_9SPHN</name>
<gene>
    <name evidence="4" type="ORF">SIL82_11520</name>
</gene>
<dbReference type="Pfam" id="PF03364">
    <property type="entry name" value="Polyketide_cyc"/>
    <property type="match status" value="1"/>
</dbReference>
<sequence>MPRHSETRRLPYTPEQMFDLVADVARYAEFLPWVSAIRVRSNSETQMVADMIVGFKGLRETFTSKVEKHRPDRIEVEYLDGPLKYLRNEWVFRPDGTGCAVDFTVDFAFKNRVFEMLAGQVFGTALRKMIGAFEDRAAVLYGASSASGAVSSSDGSSSSSAHNAA</sequence>
<dbReference type="Gene3D" id="3.30.530.20">
    <property type="match status" value="1"/>
</dbReference>
<evidence type="ECO:0000259" key="3">
    <source>
        <dbReference type="Pfam" id="PF03364"/>
    </source>
</evidence>
<comment type="caution">
    <text evidence="4">The sequence shown here is derived from an EMBL/GenBank/DDBJ whole genome shotgun (WGS) entry which is preliminary data.</text>
</comment>
<dbReference type="PANTHER" id="PTHR12901:SF10">
    <property type="entry name" value="COENZYME Q-BINDING PROTEIN COQ10, MITOCHONDRIAL"/>
    <property type="match status" value="1"/>
</dbReference>
<dbReference type="Proteomes" id="UP001279660">
    <property type="component" value="Unassembled WGS sequence"/>
</dbReference>
<evidence type="ECO:0000313" key="4">
    <source>
        <dbReference type="EMBL" id="MDX5984892.1"/>
    </source>
</evidence>
<keyword evidence="5" id="KW-1185">Reference proteome</keyword>
<dbReference type="EMBL" id="JAWXXV010000001">
    <property type="protein sequence ID" value="MDX5984892.1"/>
    <property type="molecule type" value="Genomic_DNA"/>
</dbReference>
<comment type="similarity">
    <text evidence="1">Belongs to the ribosome association toxin RatA family.</text>
</comment>
<evidence type="ECO:0000313" key="5">
    <source>
        <dbReference type="Proteomes" id="UP001279660"/>
    </source>
</evidence>
<dbReference type="InterPro" id="IPR005031">
    <property type="entry name" value="COQ10_START"/>
</dbReference>
<organism evidence="4 5">
    <name type="scientific">Sphingomonas echinoides</name>
    <dbReference type="NCBI Taxonomy" id="59803"/>
    <lineage>
        <taxon>Bacteria</taxon>
        <taxon>Pseudomonadati</taxon>
        <taxon>Pseudomonadota</taxon>
        <taxon>Alphaproteobacteria</taxon>
        <taxon>Sphingomonadales</taxon>
        <taxon>Sphingomonadaceae</taxon>
        <taxon>Sphingomonas</taxon>
    </lineage>
</organism>
<feature type="region of interest" description="Disordered" evidence="2">
    <location>
        <begin position="146"/>
        <end position="165"/>
    </location>
</feature>
<dbReference type="InterPro" id="IPR044996">
    <property type="entry name" value="COQ10-like"/>
</dbReference>
<proteinExistence type="inferred from homology"/>
<feature type="domain" description="Coenzyme Q-binding protein COQ10 START" evidence="3">
    <location>
        <begin position="10"/>
        <end position="134"/>
    </location>
</feature>
<dbReference type="SUPFAM" id="SSF55961">
    <property type="entry name" value="Bet v1-like"/>
    <property type="match status" value="1"/>
</dbReference>